<comment type="caution">
    <text evidence="3">The sequence shown here is derived from an EMBL/GenBank/DDBJ whole genome shotgun (WGS) entry which is preliminary data.</text>
</comment>
<keyword evidence="5" id="KW-1185">Reference proteome</keyword>
<gene>
    <name evidence="3" type="ORF">C1SCF055_LOCUS43540</name>
</gene>
<sequence length="474" mass="52988">MPTVPTAHRPIRREGLQKAVKVNTKTQQRPVGKRLGGKLFAVGARKRRWKRRSRAVQQSPQLRTPSPDAFVASKGPCRSSVSRLGAFSASVDEKNPDELLWALQRGDEALAMELLKSPRAPELLKRRSRRHDCTCLMLAAGASGRPASDVLVERILSFGAAANVAARSRSHRTAADYAALHPTCEHLSPRLRALALEAVHSTSSRCPCCGQQLMRRPRIASLADRYLRGEHENQLLERFFSEEITAKTENGSSATWDTLMRPEFHTFHKSRTFHKELSESLAVLEEIQISCPQILEDAEHWHFLDLCCGKSLTSLVLSTRCPDLTVSALDRVGPEGIPHYKEAGLCVKYLQQDLLDSASLPRLASHLRGRTTAMVGLHLCGNLSVRAVELFEELESIRICILVPCCLPHLRDAPNSLKHLYRQSVADDLQYAKWVSYLEERFAAIPNVAMVRQRSAVHMKSKKNTILTAIKRDA</sequence>
<feature type="domain" description="Methyltransferase" evidence="2">
    <location>
        <begin position="290"/>
        <end position="411"/>
    </location>
</feature>
<evidence type="ECO:0000313" key="3">
    <source>
        <dbReference type="EMBL" id="CAI4019011.1"/>
    </source>
</evidence>
<organism evidence="3">
    <name type="scientific">Cladocopium goreaui</name>
    <dbReference type="NCBI Taxonomy" id="2562237"/>
    <lineage>
        <taxon>Eukaryota</taxon>
        <taxon>Sar</taxon>
        <taxon>Alveolata</taxon>
        <taxon>Dinophyceae</taxon>
        <taxon>Suessiales</taxon>
        <taxon>Symbiodiniaceae</taxon>
        <taxon>Cladocopium</taxon>
    </lineage>
</organism>
<dbReference type="OrthoDB" id="539213at2759"/>
<dbReference type="InterPro" id="IPR036770">
    <property type="entry name" value="Ankyrin_rpt-contain_sf"/>
</dbReference>
<accession>A0A9P1M1T4</accession>
<evidence type="ECO:0000313" key="5">
    <source>
        <dbReference type="Proteomes" id="UP001152797"/>
    </source>
</evidence>
<dbReference type="InterPro" id="IPR025714">
    <property type="entry name" value="Methyltranfer_dom"/>
</dbReference>
<proteinExistence type="predicted"/>
<evidence type="ECO:0000313" key="4">
    <source>
        <dbReference type="EMBL" id="CAL4806323.1"/>
    </source>
</evidence>
<evidence type="ECO:0000259" key="2">
    <source>
        <dbReference type="Pfam" id="PF13679"/>
    </source>
</evidence>
<keyword evidence="4" id="KW-0808">Transferase</keyword>
<evidence type="ECO:0000256" key="1">
    <source>
        <dbReference type="SAM" id="MobiDB-lite"/>
    </source>
</evidence>
<dbReference type="Pfam" id="PF13679">
    <property type="entry name" value="Methyltransf_32"/>
    <property type="match status" value="1"/>
</dbReference>
<dbReference type="GO" id="GO:0008168">
    <property type="term" value="F:methyltransferase activity"/>
    <property type="evidence" value="ECO:0007669"/>
    <property type="project" value="UniProtKB-KW"/>
</dbReference>
<feature type="region of interest" description="Disordered" evidence="1">
    <location>
        <begin position="48"/>
        <end position="75"/>
    </location>
</feature>
<dbReference type="EMBL" id="CAMXCT010006727">
    <property type="protein sequence ID" value="CAI4019011.1"/>
    <property type="molecule type" value="Genomic_DNA"/>
</dbReference>
<dbReference type="GO" id="GO:0032259">
    <property type="term" value="P:methylation"/>
    <property type="evidence" value="ECO:0007669"/>
    <property type="project" value="UniProtKB-KW"/>
</dbReference>
<keyword evidence="4" id="KW-0489">Methyltransferase</keyword>
<feature type="compositionally biased region" description="Polar residues" evidence="1">
    <location>
        <begin position="55"/>
        <end position="64"/>
    </location>
</feature>
<dbReference type="AlphaFoldDB" id="A0A9P1M1T4"/>
<name>A0A9P1M1T4_9DINO</name>
<dbReference type="EMBL" id="CAMXCT030006727">
    <property type="protein sequence ID" value="CAL4806323.1"/>
    <property type="molecule type" value="Genomic_DNA"/>
</dbReference>
<dbReference type="EMBL" id="CAMXCT020006727">
    <property type="protein sequence ID" value="CAL1172386.1"/>
    <property type="molecule type" value="Genomic_DNA"/>
</dbReference>
<dbReference type="Gene3D" id="1.25.40.20">
    <property type="entry name" value="Ankyrin repeat-containing domain"/>
    <property type="match status" value="1"/>
</dbReference>
<reference evidence="3" key="1">
    <citation type="submission" date="2022-10" db="EMBL/GenBank/DDBJ databases">
        <authorList>
            <person name="Chen Y."/>
            <person name="Dougan E. K."/>
            <person name="Chan C."/>
            <person name="Rhodes N."/>
            <person name="Thang M."/>
        </authorList>
    </citation>
    <scope>NUCLEOTIDE SEQUENCE</scope>
</reference>
<dbReference type="Proteomes" id="UP001152797">
    <property type="component" value="Unassembled WGS sequence"/>
</dbReference>
<reference evidence="4 5" key="2">
    <citation type="submission" date="2024-05" db="EMBL/GenBank/DDBJ databases">
        <authorList>
            <person name="Chen Y."/>
            <person name="Shah S."/>
            <person name="Dougan E. K."/>
            <person name="Thang M."/>
            <person name="Chan C."/>
        </authorList>
    </citation>
    <scope>NUCLEOTIDE SEQUENCE [LARGE SCALE GENOMIC DNA]</scope>
</reference>
<protein>
    <submittedName>
        <fullName evidence="4">Methyltransferase domain-containing protein</fullName>
    </submittedName>
</protein>